<evidence type="ECO:0000313" key="2">
    <source>
        <dbReference type="EMBL" id="QHT29599.1"/>
    </source>
</evidence>
<reference evidence="2" key="1">
    <citation type="journal article" date="2020" name="Nature">
        <title>Giant virus diversity and host interactions through global metagenomics.</title>
        <authorList>
            <person name="Schulz F."/>
            <person name="Roux S."/>
            <person name="Paez-Espino D."/>
            <person name="Jungbluth S."/>
            <person name="Walsh D.A."/>
            <person name="Denef V.J."/>
            <person name="McMahon K.D."/>
            <person name="Konstantinidis K.T."/>
            <person name="Eloe-Fadrosh E.A."/>
            <person name="Kyrpides N.C."/>
            <person name="Woyke T."/>
        </authorList>
    </citation>
    <scope>NUCLEOTIDE SEQUENCE</scope>
    <source>
        <strain evidence="2">GVMAG-M-3300005589-24</strain>
    </source>
</reference>
<proteinExistence type="predicted"/>
<feature type="region of interest" description="Disordered" evidence="1">
    <location>
        <begin position="190"/>
        <end position="235"/>
    </location>
</feature>
<protein>
    <submittedName>
        <fullName evidence="2">Uncharacterized protein</fullName>
    </submittedName>
</protein>
<dbReference type="AlphaFoldDB" id="A0A6C0EMS6"/>
<evidence type="ECO:0000256" key="1">
    <source>
        <dbReference type="SAM" id="MobiDB-lite"/>
    </source>
</evidence>
<sequence length="461" mass="51904">MVTIEKYSDRSIVVRGEKTREYKDQLKELGGKWNPNLKGGAGWIFSLKKESKVRALLGKESASSSSASSSSEDIPLKTLIKKREPSSSSSSSEDIPLKTLIKKKEPSSSASSSSEDIPLRTLIKKKEPSSPNLTIEKYSDRSIVVRGEKTKEYKDQLKELGGKWNPNLKGGAGWIFSLKKESKVRALLGKESSSDSSASSSSEDIPLKTLIKKESSSSSDDEKESSSGSAEEKKMPHVKLLGECNEYSQKVNVPKTVKAIENFCTLLQANKVKDSKEAFLKLPHVVQCLFLQHAWTIISNKSKHSDNSYRTAFYLFKLFRSPEFKARPIYARYAKLGSMEKLYTKALHWNRETKEEPTKSRTTSTKSRTTSTKSRTTSTKSRAKSGTTKKYDKEYQRYATPEGETNPLNIFYTSLYKEKPSSPLAITWLTEYGLFDGEERQKLIKQYKKLLDSGKLIKLRG</sequence>
<feature type="region of interest" description="Disordered" evidence="1">
    <location>
        <begin position="352"/>
        <end position="394"/>
    </location>
</feature>
<feature type="compositionally biased region" description="Low complexity" evidence="1">
    <location>
        <begin position="360"/>
        <end position="388"/>
    </location>
</feature>
<feature type="region of interest" description="Disordered" evidence="1">
    <location>
        <begin position="58"/>
        <end position="137"/>
    </location>
</feature>
<organism evidence="2">
    <name type="scientific">viral metagenome</name>
    <dbReference type="NCBI Taxonomy" id="1070528"/>
    <lineage>
        <taxon>unclassified sequences</taxon>
        <taxon>metagenomes</taxon>
        <taxon>organismal metagenomes</taxon>
    </lineage>
</organism>
<feature type="compositionally biased region" description="Low complexity" evidence="1">
    <location>
        <begin position="61"/>
        <end position="71"/>
    </location>
</feature>
<dbReference type="EMBL" id="MN738879">
    <property type="protein sequence ID" value="QHT29599.1"/>
    <property type="molecule type" value="Genomic_DNA"/>
</dbReference>
<accession>A0A6C0EMS6</accession>
<name>A0A6C0EMS6_9ZZZZ</name>